<dbReference type="AlphaFoldDB" id="A0A0H4QJX2"/>
<evidence type="ECO:0000256" key="8">
    <source>
        <dbReference type="ARBA" id="ARBA00022679"/>
    </source>
</evidence>
<dbReference type="Gene3D" id="3.40.50.10210">
    <property type="match status" value="1"/>
</dbReference>
<evidence type="ECO:0000256" key="5">
    <source>
        <dbReference type="ARBA" id="ARBA00015486"/>
    </source>
</evidence>
<dbReference type="KEGG" id="lgn:ABM34_07290"/>
<keyword evidence="6" id="KW-0169">Cobalamin biosynthesis</keyword>
<evidence type="ECO:0000256" key="2">
    <source>
        <dbReference type="ARBA" id="ARBA00005049"/>
    </source>
</evidence>
<comment type="similarity">
    <text evidence="3">Belongs to the CobT family.</text>
</comment>
<dbReference type="PATRIC" id="fig|1007676.4.peg.1463"/>
<dbReference type="PANTHER" id="PTHR43463">
    <property type="entry name" value="NICOTINATE-NUCLEOTIDE--DIMETHYLBENZIMIDAZOLE PHOSPHORIBOSYLTRANSFERASE"/>
    <property type="match status" value="1"/>
</dbReference>
<comment type="catalytic activity">
    <reaction evidence="9">
        <text>5,6-dimethylbenzimidazole + nicotinate beta-D-ribonucleotide = alpha-ribazole 5'-phosphate + nicotinate + H(+)</text>
        <dbReference type="Rhea" id="RHEA:11196"/>
        <dbReference type="ChEBI" id="CHEBI:15378"/>
        <dbReference type="ChEBI" id="CHEBI:15890"/>
        <dbReference type="ChEBI" id="CHEBI:32544"/>
        <dbReference type="ChEBI" id="CHEBI:57502"/>
        <dbReference type="ChEBI" id="CHEBI:57918"/>
        <dbReference type="EC" id="2.4.2.21"/>
    </reaction>
</comment>
<dbReference type="OrthoDB" id="9781491at2"/>
<dbReference type="PANTHER" id="PTHR43463:SF1">
    <property type="entry name" value="NICOTINATE-NUCLEOTIDE--DIMETHYLBENZIMIDAZOLE PHOSPHORIBOSYLTRANSFERASE"/>
    <property type="match status" value="1"/>
</dbReference>
<evidence type="ECO:0000256" key="9">
    <source>
        <dbReference type="ARBA" id="ARBA00047340"/>
    </source>
</evidence>
<organism evidence="11 12">
    <name type="scientific">Companilactobacillus ginsenosidimutans</name>
    <dbReference type="NCBI Taxonomy" id="1007676"/>
    <lineage>
        <taxon>Bacteria</taxon>
        <taxon>Bacillati</taxon>
        <taxon>Bacillota</taxon>
        <taxon>Bacilli</taxon>
        <taxon>Lactobacillales</taxon>
        <taxon>Lactobacillaceae</taxon>
        <taxon>Companilactobacillus</taxon>
    </lineage>
</organism>
<dbReference type="UniPathway" id="UPA00061">
    <property type="reaction ID" value="UER00516"/>
</dbReference>
<dbReference type="STRING" id="1007676.ABM34_07290"/>
<dbReference type="InterPro" id="IPR023195">
    <property type="entry name" value="Nict_dMeBzImd_PRibTrfase_N"/>
</dbReference>
<dbReference type="NCBIfam" id="NF000996">
    <property type="entry name" value="PRK00105.1"/>
    <property type="match status" value="1"/>
</dbReference>
<dbReference type="InterPro" id="IPR036087">
    <property type="entry name" value="Nict_dMeBzImd_PRibTrfase_sf"/>
</dbReference>
<sequence length="345" mass="36585">MIQISPVNIDHNTEINMQKLLDGLAKPIAGLGNLEDLAVKIAGIERTTHINVSKRCCLLFAADHGVVEEGVSATPKEVTALQSINSVKRTTTIGVLTKLNHCDLKVTDVGVDYTFHDSRIIDCKISNGTKNMVHEDAMTRDQAETSIKIGMACAKQAIDEGNDILLIGELGIANTSSASAIIAAALNLPAEKVVGRGSNISDERLVHKIEVVKTALKNRNCDSDDAIDILSKVGGFEIGAMAGAIIEAANSGVPIVLDGFLTYSSCILAQKFIPGIGKHVIASHASHELGTKLALEALNLEANYNLDLAVGEGSGAALLLPWLDAIDQLIKNMATLKDLNVHFAK</sequence>
<dbReference type="GO" id="GO:0008939">
    <property type="term" value="F:nicotinate-nucleotide-dimethylbenzimidazole phosphoribosyltransferase activity"/>
    <property type="evidence" value="ECO:0007669"/>
    <property type="project" value="UniProtKB-UniRule"/>
</dbReference>
<dbReference type="Proteomes" id="UP000036106">
    <property type="component" value="Chromosome"/>
</dbReference>
<accession>A0A0H4QJX2</accession>
<evidence type="ECO:0000256" key="1">
    <source>
        <dbReference type="ARBA" id="ARBA00002197"/>
    </source>
</evidence>
<evidence type="ECO:0000313" key="12">
    <source>
        <dbReference type="Proteomes" id="UP000036106"/>
    </source>
</evidence>
<dbReference type="GO" id="GO:0009236">
    <property type="term" value="P:cobalamin biosynthetic process"/>
    <property type="evidence" value="ECO:0007669"/>
    <property type="project" value="UniProtKB-UniRule"/>
</dbReference>
<evidence type="ECO:0000313" key="11">
    <source>
        <dbReference type="EMBL" id="AKP67361.1"/>
    </source>
</evidence>
<dbReference type="Pfam" id="PF02277">
    <property type="entry name" value="DBI_PRT"/>
    <property type="match status" value="1"/>
</dbReference>
<name>A0A0H4QJX2_9LACO</name>
<dbReference type="InterPro" id="IPR017846">
    <property type="entry name" value="Nict_dMeBzImd_PRibTrfase_bact"/>
</dbReference>
<evidence type="ECO:0000256" key="7">
    <source>
        <dbReference type="ARBA" id="ARBA00022676"/>
    </source>
</evidence>
<evidence type="ECO:0000256" key="3">
    <source>
        <dbReference type="ARBA" id="ARBA00007110"/>
    </source>
</evidence>
<keyword evidence="7 11" id="KW-0328">Glycosyltransferase</keyword>
<comment type="pathway">
    <text evidence="2">Nucleoside biosynthesis; alpha-ribazole biosynthesis; alpha-ribazole from 5,6-dimethylbenzimidazole: step 1/2.</text>
</comment>
<comment type="function">
    <text evidence="1">Catalyzes the synthesis of alpha-ribazole-5'-phosphate from nicotinate mononucleotide (NAMN) and 5,6-dimethylbenzimidazole (DMB).</text>
</comment>
<evidence type="ECO:0000256" key="10">
    <source>
        <dbReference type="NCBIfam" id="TIGR03160"/>
    </source>
</evidence>
<evidence type="ECO:0000256" key="6">
    <source>
        <dbReference type="ARBA" id="ARBA00022573"/>
    </source>
</evidence>
<keyword evidence="12" id="KW-1185">Reference proteome</keyword>
<dbReference type="EC" id="2.4.2.21" evidence="4 10"/>
<dbReference type="NCBIfam" id="TIGR03160">
    <property type="entry name" value="cobT_DBIPRT"/>
    <property type="match status" value="1"/>
</dbReference>
<dbReference type="RefSeq" id="WP_048704627.1">
    <property type="nucleotide sequence ID" value="NZ_CP012034.1"/>
</dbReference>
<gene>
    <name evidence="11" type="ORF">ABM34_07290</name>
</gene>
<evidence type="ECO:0000256" key="4">
    <source>
        <dbReference type="ARBA" id="ARBA00011991"/>
    </source>
</evidence>
<dbReference type="EMBL" id="CP012034">
    <property type="protein sequence ID" value="AKP67361.1"/>
    <property type="molecule type" value="Genomic_DNA"/>
</dbReference>
<dbReference type="Gene3D" id="1.10.1610.10">
    <property type="match status" value="1"/>
</dbReference>
<dbReference type="InterPro" id="IPR003200">
    <property type="entry name" value="Nict_dMeBzImd_PRibTrfase"/>
</dbReference>
<dbReference type="SUPFAM" id="SSF52733">
    <property type="entry name" value="Nicotinate mononucleotide:5,6-dimethylbenzimidazole phosphoribosyltransferase (CobT)"/>
    <property type="match status" value="1"/>
</dbReference>
<dbReference type="CDD" id="cd02439">
    <property type="entry name" value="DMB-PRT_CobT"/>
    <property type="match status" value="1"/>
</dbReference>
<keyword evidence="8 11" id="KW-0808">Transferase</keyword>
<proteinExistence type="inferred from homology"/>
<dbReference type="FunFam" id="3.40.50.10210:FF:000001">
    <property type="entry name" value="Nicotinate-nucleotide--dimethylbenzimidazole phosphoribosyltransferase"/>
    <property type="match status" value="1"/>
</dbReference>
<reference evidence="12" key="1">
    <citation type="submission" date="2015-07" db="EMBL/GenBank/DDBJ databases">
        <title>Lactobacillus ginsenosidimutans/EMML 3141/ whole genome sequencing.</title>
        <authorList>
            <person name="Kim M.K."/>
            <person name="Im W.-T."/>
            <person name="Srinivasan S."/>
            <person name="Lee J.-J."/>
        </authorList>
    </citation>
    <scope>NUCLEOTIDE SEQUENCE [LARGE SCALE GENOMIC DNA]</scope>
    <source>
        <strain evidence="12">EMML 3041</strain>
    </source>
</reference>
<protein>
    <recommendedName>
        <fullName evidence="5 10">Nicotinate-nucleotide--dimethylbenzimidazole phosphoribosyltransferase</fullName>
        <ecNumber evidence="4 10">2.4.2.21</ecNumber>
    </recommendedName>
</protein>